<keyword evidence="5" id="KW-1185">Reference proteome</keyword>
<feature type="domain" description="HTH tetR-type" evidence="3">
    <location>
        <begin position="4"/>
        <end position="63"/>
    </location>
</feature>
<dbReference type="PRINTS" id="PR00455">
    <property type="entry name" value="HTHTETR"/>
</dbReference>
<dbReference type="InterPro" id="IPR050109">
    <property type="entry name" value="HTH-type_TetR-like_transc_reg"/>
</dbReference>
<protein>
    <submittedName>
        <fullName evidence="4">TetR family transcriptional regulator</fullName>
    </submittedName>
</protein>
<dbReference type="InterPro" id="IPR001647">
    <property type="entry name" value="HTH_TetR"/>
</dbReference>
<dbReference type="Gene3D" id="1.10.357.10">
    <property type="entry name" value="Tetracycline Repressor, domain 2"/>
    <property type="match status" value="1"/>
</dbReference>
<dbReference type="Pfam" id="PF00440">
    <property type="entry name" value="TetR_N"/>
    <property type="match status" value="1"/>
</dbReference>
<dbReference type="GO" id="GO:0003700">
    <property type="term" value="F:DNA-binding transcription factor activity"/>
    <property type="evidence" value="ECO:0007669"/>
    <property type="project" value="TreeGrafter"/>
</dbReference>
<dbReference type="PANTHER" id="PTHR30055:SF146">
    <property type="entry name" value="HTH-TYPE TRANSCRIPTIONAL DUAL REGULATOR CECR"/>
    <property type="match status" value="1"/>
</dbReference>
<comment type="caution">
    <text evidence="4">The sequence shown here is derived from an EMBL/GenBank/DDBJ whole genome shotgun (WGS) entry which is preliminary data.</text>
</comment>
<dbReference type="Proteomes" id="UP000281738">
    <property type="component" value="Unassembled WGS sequence"/>
</dbReference>
<evidence type="ECO:0000259" key="3">
    <source>
        <dbReference type="PROSITE" id="PS50977"/>
    </source>
</evidence>
<sequence>MAPDERRAAIVTAVAPLVLEHGRMPSTREIAQAAGVAEGTIYRVFEDKDALLHAVLEEVLRPPDSADHLVEQMAALPGLATRLLALAERSQARMREVHATLMVMRPLMEQASHRGPGLSPPRFLVEANEALMDRLTRVFELSADELAVSPLVAATAFRALMLGAHSPGMPTPSPLTPEVVTQLLLDGLARREARVDVGGA</sequence>
<evidence type="ECO:0000256" key="2">
    <source>
        <dbReference type="PROSITE-ProRule" id="PRU00335"/>
    </source>
</evidence>
<proteinExistence type="predicted"/>
<evidence type="ECO:0000313" key="4">
    <source>
        <dbReference type="EMBL" id="ROR89974.1"/>
    </source>
</evidence>
<gene>
    <name evidence="4" type="ORF">EDD33_0805</name>
</gene>
<dbReference type="InterPro" id="IPR009057">
    <property type="entry name" value="Homeodomain-like_sf"/>
</dbReference>
<feature type="DNA-binding region" description="H-T-H motif" evidence="2">
    <location>
        <begin position="26"/>
        <end position="45"/>
    </location>
</feature>
<dbReference type="PROSITE" id="PS50977">
    <property type="entry name" value="HTH_TETR_2"/>
    <property type="match status" value="1"/>
</dbReference>
<dbReference type="AlphaFoldDB" id="A0A3N2CRT5"/>
<dbReference type="PANTHER" id="PTHR30055">
    <property type="entry name" value="HTH-TYPE TRANSCRIPTIONAL REGULATOR RUTR"/>
    <property type="match status" value="1"/>
</dbReference>
<dbReference type="GO" id="GO:0000976">
    <property type="term" value="F:transcription cis-regulatory region binding"/>
    <property type="evidence" value="ECO:0007669"/>
    <property type="project" value="TreeGrafter"/>
</dbReference>
<evidence type="ECO:0000256" key="1">
    <source>
        <dbReference type="ARBA" id="ARBA00023125"/>
    </source>
</evidence>
<dbReference type="SUPFAM" id="SSF46689">
    <property type="entry name" value="Homeodomain-like"/>
    <property type="match status" value="1"/>
</dbReference>
<keyword evidence="1 2" id="KW-0238">DNA-binding</keyword>
<evidence type="ECO:0000313" key="5">
    <source>
        <dbReference type="Proteomes" id="UP000281738"/>
    </source>
</evidence>
<accession>A0A3N2CRT5</accession>
<name>A0A3N2CRT5_9ACTN</name>
<organism evidence="4 5">
    <name type="scientific">Nocardioides aurantiacus</name>
    <dbReference type="NCBI Taxonomy" id="86796"/>
    <lineage>
        <taxon>Bacteria</taxon>
        <taxon>Bacillati</taxon>
        <taxon>Actinomycetota</taxon>
        <taxon>Actinomycetes</taxon>
        <taxon>Propionibacteriales</taxon>
        <taxon>Nocardioidaceae</taxon>
        <taxon>Nocardioides</taxon>
    </lineage>
</organism>
<reference evidence="4 5" key="1">
    <citation type="submission" date="2018-11" db="EMBL/GenBank/DDBJ databases">
        <title>Sequencing the genomes of 1000 actinobacteria strains.</title>
        <authorList>
            <person name="Klenk H.-P."/>
        </authorList>
    </citation>
    <scope>NUCLEOTIDE SEQUENCE [LARGE SCALE GENOMIC DNA]</scope>
    <source>
        <strain evidence="4 5">DSM 12652</strain>
    </source>
</reference>
<dbReference type="EMBL" id="RKHO01000001">
    <property type="protein sequence ID" value="ROR89974.1"/>
    <property type="molecule type" value="Genomic_DNA"/>
</dbReference>